<keyword evidence="1 6" id="KW-0645">Protease</keyword>
<keyword evidence="7" id="KW-1133">Transmembrane helix</keyword>
<dbReference type="Pfam" id="PF01435">
    <property type="entry name" value="Peptidase_M48"/>
    <property type="match status" value="1"/>
</dbReference>
<evidence type="ECO:0000256" key="5">
    <source>
        <dbReference type="ARBA" id="ARBA00023049"/>
    </source>
</evidence>
<comment type="similarity">
    <text evidence="6">Belongs to the peptidase M48 family.</text>
</comment>
<evidence type="ECO:0000313" key="11">
    <source>
        <dbReference type="Proteomes" id="UP001149821"/>
    </source>
</evidence>
<dbReference type="Pfam" id="PF23368">
    <property type="entry name" value="DUF7092"/>
    <property type="match status" value="1"/>
</dbReference>
<reference evidence="10" key="1">
    <citation type="submission" date="2021-12" db="EMBL/GenBank/DDBJ databases">
        <title>Enterovibrio ZSDZ35 sp. nov. and Enterovibrio ZSDZ42 sp. nov., isolated from coastal seawater in Qingdao.</title>
        <authorList>
            <person name="Zhang P."/>
        </authorList>
    </citation>
    <scope>NUCLEOTIDE SEQUENCE</scope>
    <source>
        <strain evidence="10">ZSDZ35</strain>
    </source>
</reference>
<dbReference type="InterPro" id="IPR055518">
    <property type="entry name" value="DUF7092"/>
</dbReference>
<dbReference type="Proteomes" id="UP001149821">
    <property type="component" value="Unassembled WGS sequence"/>
</dbReference>
<evidence type="ECO:0000256" key="3">
    <source>
        <dbReference type="ARBA" id="ARBA00022801"/>
    </source>
</evidence>
<keyword evidence="7" id="KW-0472">Membrane</keyword>
<sequence>MTEGIAYLAGDSAKHAATLSIVGESKAVLHVGDQSIEASIDDVSLSDRIGRLPLQLRFPTGELFIPHKETELPYCFYVPSKSWLTKLETNLSVILSSVAASVLIVALFIWVGIPAISQGIATSLPQQVPEMVGEHVLEQLDNGMFTASELPEDRKASITNQFERVVARMPPMPIAPKLKFRNWPKGPNAFAFSDGTVVLLDPLVELAETDEQLESIILHELGHVYHQHVMTALVRSTMLSVTVALVTGESTGVIDLLTGFGVLLVSSGYSREAEEESDAFAAKYLYEQYGTTESQAEMFRLMQSESARVGIVEWLSSHPDTDRRIEAAAQYQPE</sequence>
<dbReference type="InterPro" id="IPR051156">
    <property type="entry name" value="Mito/Outer_Membr_Metalloprot"/>
</dbReference>
<feature type="domain" description="DUF7092" evidence="9">
    <location>
        <begin position="6"/>
        <end position="65"/>
    </location>
</feature>
<accession>A0ABT5QM24</accession>
<protein>
    <submittedName>
        <fullName evidence="10">M48 family metallopeptidase</fullName>
    </submittedName>
</protein>
<name>A0ABT5QM24_9GAMM</name>
<proteinExistence type="inferred from homology"/>
<dbReference type="InterPro" id="IPR001915">
    <property type="entry name" value="Peptidase_M48"/>
</dbReference>
<keyword evidence="2" id="KW-0479">Metal-binding</keyword>
<gene>
    <name evidence="10" type="ORF">LRP49_10955</name>
</gene>
<keyword evidence="5 6" id="KW-0482">Metalloprotease</keyword>
<dbReference type="Gene3D" id="3.30.2010.10">
    <property type="entry name" value="Metalloproteases ('zincins'), catalytic domain"/>
    <property type="match status" value="1"/>
</dbReference>
<keyword evidence="11" id="KW-1185">Reference proteome</keyword>
<dbReference type="PANTHER" id="PTHR22726">
    <property type="entry name" value="METALLOENDOPEPTIDASE OMA1"/>
    <property type="match status" value="1"/>
</dbReference>
<evidence type="ECO:0000259" key="8">
    <source>
        <dbReference type="Pfam" id="PF01435"/>
    </source>
</evidence>
<evidence type="ECO:0000256" key="1">
    <source>
        <dbReference type="ARBA" id="ARBA00022670"/>
    </source>
</evidence>
<keyword evidence="3 6" id="KW-0378">Hydrolase</keyword>
<dbReference type="RefSeq" id="WP_274142181.1">
    <property type="nucleotide sequence ID" value="NZ_JAJUBB010000006.1"/>
</dbReference>
<evidence type="ECO:0000256" key="7">
    <source>
        <dbReference type="SAM" id="Phobius"/>
    </source>
</evidence>
<evidence type="ECO:0000256" key="6">
    <source>
        <dbReference type="RuleBase" id="RU003983"/>
    </source>
</evidence>
<comment type="caution">
    <text evidence="10">The sequence shown here is derived from an EMBL/GenBank/DDBJ whole genome shotgun (WGS) entry which is preliminary data.</text>
</comment>
<evidence type="ECO:0000256" key="2">
    <source>
        <dbReference type="ARBA" id="ARBA00022723"/>
    </source>
</evidence>
<keyword evidence="4 6" id="KW-0862">Zinc</keyword>
<feature type="domain" description="Peptidase M48" evidence="8">
    <location>
        <begin position="157"/>
        <end position="329"/>
    </location>
</feature>
<dbReference type="PANTHER" id="PTHR22726:SF24">
    <property type="entry name" value="M48 FAMILY METALLOPEPTIDASE"/>
    <property type="match status" value="1"/>
</dbReference>
<organism evidence="10 11">
    <name type="scientific">Enterovibrio qingdaonensis</name>
    <dbReference type="NCBI Taxonomy" id="2899818"/>
    <lineage>
        <taxon>Bacteria</taxon>
        <taxon>Pseudomonadati</taxon>
        <taxon>Pseudomonadota</taxon>
        <taxon>Gammaproteobacteria</taxon>
        <taxon>Vibrionales</taxon>
        <taxon>Vibrionaceae</taxon>
        <taxon>Enterovibrio</taxon>
    </lineage>
</organism>
<feature type="transmembrane region" description="Helical" evidence="7">
    <location>
        <begin position="91"/>
        <end position="113"/>
    </location>
</feature>
<evidence type="ECO:0000259" key="9">
    <source>
        <dbReference type="Pfam" id="PF23368"/>
    </source>
</evidence>
<dbReference type="EMBL" id="JAJUBB010000006">
    <property type="protein sequence ID" value="MDD1781713.1"/>
    <property type="molecule type" value="Genomic_DNA"/>
</dbReference>
<evidence type="ECO:0000313" key="10">
    <source>
        <dbReference type="EMBL" id="MDD1781713.1"/>
    </source>
</evidence>
<dbReference type="CDD" id="cd07332">
    <property type="entry name" value="M48C_Oma1_like"/>
    <property type="match status" value="1"/>
</dbReference>
<comment type="cofactor">
    <cofactor evidence="6">
        <name>Zn(2+)</name>
        <dbReference type="ChEBI" id="CHEBI:29105"/>
    </cofactor>
    <text evidence="6">Binds 1 zinc ion per subunit.</text>
</comment>
<evidence type="ECO:0000256" key="4">
    <source>
        <dbReference type="ARBA" id="ARBA00022833"/>
    </source>
</evidence>
<keyword evidence="7" id="KW-0812">Transmembrane</keyword>